<sequence>MVIAFNQNEADVMVIAFNQNEADVMVIAFNQNEADVMVIAFNQNEADVMVIAFNQNEADVMVIAFNQNEADVMVIAFNQNEADVMVIAFNQNEADVMVIAFNQNEADVMVIAFNQNEADVMVIAFNQNEVDVMVIAFNQNEADVMVIAFNQNEADVMVIAFNQNEADVMVIAFNQNIKNIGQILITSAISFAKSRSVCRFDFCHGIPKSSRSMTFCITKSITIRKRKGDRIHPCMTQDSMEKEYVVPSSVLTQQLESRSILTSVNIENIRDSNIGTLNQNIIVNLELAATRNIPMTVQVECDHTRQSIMPPKAKKQANDRDGTTSSQAAGPSQTMNQAVKAAASMDRGEIERKTNDLVQYLLIMDQKKIPIKKQDINKHVLKDASKAFPVIFEKATERLEKLITSTGTIKVIFTNYPRFIRFE</sequence>
<evidence type="ECO:0000313" key="4">
    <source>
        <dbReference type="Proteomes" id="UP001195483"/>
    </source>
</evidence>
<dbReference type="InterPro" id="IPR041898">
    <property type="entry name" value="MAGE_WH1"/>
</dbReference>
<dbReference type="PANTHER" id="PTHR11736">
    <property type="entry name" value="MELANOMA-ASSOCIATED ANTIGEN MAGE ANTIGEN"/>
    <property type="match status" value="1"/>
</dbReference>
<feature type="compositionally biased region" description="Polar residues" evidence="1">
    <location>
        <begin position="323"/>
        <end position="336"/>
    </location>
</feature>
<reference evidence="3" key="2">
    <citation type="journal article" date="2021" name="Genome Biol. Evol.">
        <title>Developing a high-quality reference genome for a parasitic bivalve with doubly uniparental inheritance (Bivalvia: Unionida).</title>
        <authorList>
            <person name="Smith C.H."/>
        </authorList>
    </citation>
    <scope>NUCLEOTIDE SEQUENCE</scope>
    <source>
        <strain evidence="3">CHS0354</strain>
        <tissue evidence="3">Mantle</tissue>
    </source>
</reference>
<evidence type="ECO:0000313" key="3">
    <source>
        <dbReference type="EMBL" id="KAK3579038.1"/>
    </source>
</evidence>
<accession>A0AAE0RSS3</accession>
<comment type="caution">
    <text evidence="3">The sequence shown here is derived from an EMBL/GenBank/DDBJ whole genome shotgun (WGS) entry which is preliminary data.</text>
</comment>
<feature type="region of interest" description="Disordered" evidence="1">
    <location>
        <begin position="304"/>
        <end position="336"/>
    </location>
</feature>
<feature type="domain" description="MAGE" evidence="2">
    <location>
        <begin position="350"/>
        <end position="402"/>
    </location>
</feature>
<dbReference type="PANTHER" id="PTHR11736:SF14">
    <property type="entry name" value="NSE3 HOMOLOG, SMC5-SMC6 COMPLEX COMPONENT"/>
    <property type="match status" value="1"/>
</dbReference>
<dbReference type="Proteomes" id="UP001195483">
    <property type="component" value="Unassembled WGS sequence"/>
</dbReference>
<keyword evidence="4" id="KW-1185">Reference proteome</keyword>
<reference evidence="3" key="3">
    <citation type="submission" date="2023-05" db="EMBL/GenBank/DDBJ databases">
        <authorList>
            <person name="Smith C.H."/>
        </authorList>
    </citation>
    <scope>NUCLEOTIDE SEQUENCE</scope>
    <source>
        <strain evidence="3">CHS0354</strain>
        <tissue evidence="3">Mantle</tissue>
    </source>
</reference>
<reference evidence="3" key="1">
    <citation type="journal article" date="2021" name="Genome Biol. Evol.">
        <title>A High-Quality Reference Genome for a Parasitic Bivalve with Doubly Uniparental Inheritance (Bivalvia: Unionida).</title>
        <authorList>
            <person name="Smith C.H."/>
        </authorList>
    </citation>
    <scope>NUCLEOTIDE SEQUENCE</scope>
    <source>
        <strain evidence="3">CHS0354</strain>
    </source>
</reference>
<dbReference type="GO" id="GO:0005634">
    <property type="term" value="C:nucleus"/>
    <property type="evidence" value="ECO:0007669"/>
    <property type="project" value="TreeGrafter"/>
</dbReference>
<dbReference type="InterPro" id="IPR002190">
    <property type="entry name" value="MHD_dom"/>
</dbReference>
<evidence type="ECO:0000256" key="1">
    <source>
        <dbReference type="SAM" id="MobiDB-lite"/>
    </source>
</evidence>
<evidence type="ECO:0000259" key="2">
    <source>
        <dbReference type="PROSITE" id="PS50838"/>
    </source>
</evidence>
<protein>
    <recommendedName>
        <fullName evidence="2">MAGE domain-containing protein</fullName>
    </recommendedName>
</protein>
<dbReference type="Gene3D" id="1.10.10.1200">
    <property type="entry name" value="MAGE homology domain, winged helix WH1 motif"/>
    <property type="match status" value="1"/>
</dbReference>
<gene>
    <name evidence="3" type="ORF">CHS0354_029894</name>
</gene>
<proteinExistence type="predicted"/>
<dbReference type="EMBL" id="JAEAOA010001785">
    <property type="protein sequence ID" value="KAK3579038.1"/>
    <property type="molecule type" value="Genomic_DNA"/>
</dbReference>
<name>A0AAE0RSS3_9BIVA</name>
<organism evidence="3 4">
    <name type="scientific">Potamilus streckersoni</name>
    <dbReference type="NCBI Taxonomy" id="2493646"/>
    <lineage>
        <taxon>Eukaryota</taxon>
        <taxon>Metazoa</taxon>
        <taxon>Spiralia</taxon>
        <taxon>Lophotrochozoa</taxon>
        <taxon>Mollusca</taxon>
        <taxon>Bivalvia</taxon>
        <taxon>Autobranchia</taxon>
        <taxon>Heteroconchia</taxon>
        <taxon>Palaeoheterodonta</taxon>
        <taxon>Unionida</taxon>
        <taxon>Unionoidea</taxon>
        <taxon>Unionidae</taxon>
        <taxon>Ambleminae</taxon>
        <taxon>Lampsilini</taxon>
        <taxon>Potamilus</taxon>
    </lineage>
</organism>
<dbReference type="PROSITE" id="PS50838">
    <property type="entry name" value="MAGE"/>
    <property type="match status" value="1"/>
</dbReference>
<dbReference type="InterPro" id="IPR037445">
    <property type="entry name" value="MAGE"/>
</dbReference>
<dbReference type="AlphaFoldDB" id="A0AAE0RSS3"/>